<dbReference type="GO" id="GO:0016020">
    <property type="term" value="C:membrane"/>
    <property type="evidence" value="ECO:0007669"/>
    <property type="project" value="UniProtKB-SubCell"/>
</dbReference>
<feature type="transmembrane region" description="Helical" evidence="7">
    <location>
        <begin position="466"/>
        <end position="486"/>
    </location>
</feature>
<keyword evidence="4 7" id="KW-1133">Transmembrane helix</keyword>
<dbReference type="InterPro" id="IPR036259">
    <property type="entry name" value="MFS_trans_sf"/>
</dbReference>
<feature type="transmembrane region" description="Helical" evidence="7">
    <location>
        <begin position="599"/>
        <end position="618"/>
    </location>
</feature>
<gene>
    <name evidence="9" type="ORF">NOR_02470</name>
</gene>
<dbReference type="InterPro" id="IPR020846">
    <property type="entry name" value="MFS_dom"/>
</dbReference>
<dbReference type="InterPro" id="IPR011701">
    <property type="entry name" value="MFS"/>
</dbReference>
<feature type="transmembrane region" description="Helical" evidence="7">
    <location>
        <begin position="315"/>
        <end position="339"/>
    </location>
</feature>
<evidence type="ECO:0000256" key="6">
    <source>
        <dbReference type="SAM" id="MobiDB-lite"/>
    </source>
</evidence>
<feature type="region of interest" description="Disordered" evidence="6">
    <location>
        <begin position="649"/>
        <end position="671"/>
    </location>
</feature>
<dbReference type="Pfam" id="PF07690">
    <property type="entry name" value="MFS_1"/>
    <property type="match status" value="1"/>
</dbReference>
<dbReference type="OrthoDB" id="10262656at2759"/>
<dbReference type="GO" id="GO:0022857">
    <property type="term" value="F:transmembrane transporter activity"/>
    <property type="evidence" value="ECO:0007669"/>
    <property type="project" value="InterPro"/>
</dbReference>
<feature type="transmembrane region" description="Helical" evidence="7">
    <location>
        <begin position="558"/>
        <end position="579"/>
    </location>
</feature>
<keyword evidence="10" id="KW-1185">Reference proteome</keyword>
<evidence type="ECO:0000259" key="8">
    <source>
        <dbReference type="PROSITE" id="PS50850"/>
    </source>
</evidence>
<feature type="transmembrane region" description="Helical" evidence="7">
    <location>
        <begin position="276"/>
        <end position="295"/>
    </location>
</feature>
<protein>
    <submittedName>
        <fullName evidence="9">Major Facilitator Superfamily protein</fullName>
    </submittedName>
</protein>
<dbReference type="AlphaFoldDB" id="A0A167GMI6"/>
<dbReference type="CDD" id="cd17330">
    <property type="entry name" value="MFS_SLC46_TetA_like"/>
    <property type="match status" value="1"/>
</dbReference>
<dbReference type="PANTHER" id="PTHR23504:SF8">
    <property type="entry name" value="TRANSPORTER, PUTATIVE (AFU_ORTHOLOGUE AFUA_1G03730)-RELATED"/>
    <property type="match status" value="1"/>
</dbReference>
<keyword evidence="5 7" id="KW-0472">Membrane</keyword>
<sequence>MPDRRVSRYQGKGQASTKKSLIDHLSCVLRTELLMHVFLMALLLLFKTSTTNTPAEAPHTALTLSSHVEASRSSDPWRRSEARLCMHKARVTESFDRPHQVVNNQPVPQPCAAGSGSGGWAFDCWAYEVRWGLSTWSSNVKCDGPVYQISVARFAEPIAATSIYPYLPQMVRDFGVEETEVAKWAGLTSGVFSVFQSIAAVPWGKIADSWGRKPSLVTGLACTMACFVAWGLSTSLPMAITVRAIQGASNGNIGIIRTMVAELVPEKELQPRAFSIMPLVWSLGSVIGPAFGGFFADPAKQYPSVFGGIWFFEKFPYALPNLIATVFFLISLTSATLFLQETLAEKRDKRDWGLLFGKRLSRALKWNQKPDKRRKSFVDGEATAPLIPNQVRHHTMVHHSPAPGFLAIFTKQSVLVAVAYFFLAFHSVAYDQNVTVFLNYPIKKHTPENTKLPFYFNGGFGLESGTIGAIFMLYGITCGLVQFILFSPMVTRWGILNCYKVCCVVMPLVYILTPYTSLFSTSETRLMALAFVFTLKAFSVIVAFPAVIILLTNSATSLKILGTLNGFVTMVSGLGRAVGPASTGLAFSWGAKNGYVVTAYFFLAFMAILGAVPVFWIVEGDVPTQSVESSDIEDNETLTSHRVVADESAIADDSDVEPHESEPLLRSSKNSTPEGAMIWTIHETKRVVHLQPHHALH</sequence>
<name>A0A167GMI6_METRR</name>
<evidence type="ECO:0000256" key="5">
    <source>
        <dbReference type="ARBA" id="ARBA00023136"/>
    </source>
</evidence>
<proteinExistence type="predicted"/>
<dbReference type="Proteomes" id="UP000243498">
    <property type="component" value="Unassembled WGS sequence"/>
</dbReference>
<dbReference type="Gene3D" id="1.20.1250.20">
    <property type="entry name" value="MFS general substrate transporter like domains"/>
    <property type="match status" value="1"/>
</dbReference>
<evidence type="ECO:0000256" key="7">
    <source>
        <dbReference type="SAM" id="Phobius"/>
    </source>
</evidence>
<evidence type="ECO:0000313" key="9">
    <source>
        <dbReference type="EMBL" id="OAA46834.1"/>
    </source>
</evidence>
<accession>A0A167GMI6</accession>
<dbReference type="SUPFAM" id="SSF103473">
    <property type="entry name" value="MFS general substrate transporter"/>
    <property type="match status" value="1"/>
</dbReference>
<feature type="transmembrane region" description="Helical" evidence="7">
    <location>
        <begin position="528"/>
        <end position="551"/>
    </location>
</feature>
<keyword evidence="2" id="KW-0813">Transport</keyword>
<evidence type="ECO:0000256" key="2">
    <source>
        <dbReference type="ARBA" id="ARBA00022448"/>
    </source>
</evidence>
<evidence type="ECO:0000256" key="3">
    <source>
        <dbReference type="ARBA" id="ARBA00022692"/>
    </source>
</evidence>
<dbReference type="PROSITE" id="PS50850">
    <property type="entry name" value="MFS"/>
    <property type="match status" value="1"/>
</dbReference>
<feature type="domain" description="Major facilitator superfamily (MFS) profile" evidence="8">
    <location>
        <begin position="145"/>
        <end position="622"/>
    </location>
</feature>
<feature type="transmembrane region" description="Helical" evidence="7">
    <location>
        <begin position="498"/>
        <end position="516"/>
    </location>
</feature>
<dbReference type="EMBL" id="AZHC01000006">
    <property type="protein sequence ID" value="OAA46834.1"/>
    <property type="molecule type" value="Genomic_DNA"/>
</dbReference>
<comment type="caution">
    <text evidence="9">The sequence shown here is derived from an EMBL/GenBank/DDBJ whole genome shotgun (WGS) entry which is preliminary data.</text>
</comment>
<keyword evidence="3 7" id="KW-0812">Transmembrane</keyword>
<dbReference type="PANTHER" id="PTHR23504">
    <property type="entry name" value="MAJOR FACILITATOR SUPERFAMILY DOMAIN-CONTAINING PROTEIN 10"/>
    <property type="match status" value="1"/>
</dbReference>
<reference evidence="9 10" key="1">
    <citation type="journal article" date="2016" name="Genome Biol. Evol.">
        <title>Divergent and convergent evolution of fungal pathogenicity.</title>
        <authorList>
            <person name="Shang Y."/>
            <person name="Xiao G."/>
            <person name="Zheng P."/>
            <person name="Cen K."/>
            <person name="Zhan S."/>
            <person name="Wang C."/>
        </authorList>
    </citation>
    <scope>NUCLEOTIDE SEQUENCE [LARGE SCALE GENOMIC DNA]</scope>
    <source>
        <strain evidence="9 10">RCEF 4871</strain>
    </source>
</reference>
<evidence type="ECO:0000313" key="10">
    <source>
        <dbReference type="Proteomes" id="UP000243498"/>
    </source>
</evidence>
<evidence type="ECO:0000256" key="4">
    <source>
        <dbReference type="ARBA" id="ARBA00022989"/>
    </source>
</evidence>
<dbReference type="OMA" id="PWKELQP"/>
<organism evidence="9 10">
    <name type="scientific">Metarhizium rileyi (strain RCEF 4871)</name>
    <name type="common">Nomuraea rileyi</name>
    <dbReference type="NCBI Taxonomy" id="1649241"/>
    <lineage>
        <taxon>Eukaryota</taxon>
        <taxon>Fungi</taxon>
        <taxon>Dikarya</taxon>
        <taxon>Ascomycota</taxon>
        <taxon>Pezizomycotina</taxon>
        <taxon>Sordariomycetes</taxon>
        <taxon>Hypocreomycetidae</taxon>
        <taxon>Hypocreales</taxon>
        <taxon>Clavicipitaceae</taxon>
        <taxon>Metarhizium</taxon>
    </lineage>
</organism>
<comment type="subcellular location">
    <subcellularLocation>
        <location evidence="1">Membrane</location>
        <topology evidence="1">Multi-pass membrane protein</topology>
    </subcellularLocation>
</comment>
<feature type="transmembrane region" description="Helical" evidence="7">
    <location>
        <begin position="402"/>
        <end position="423"/>
    </location>
</feature>
<evidence type="ECO:0000256" key="1">
    <source>
        <dbReference type="ARBA" id="ARBA00004141"/>
    </source>
</evidence>